<feature type="region of interest" description="Disordered" evidence="2">
    <location>
        <begin position="152"/>
        <end position="173"/>
    </location>
</feature>
<dbReference type="Gene3D" id="3.30.420.40">
    <property type="match status" value="3"/>
</dbReference>
<dbReference type="FunFam" id="3.30.420.40:FF:000232">
    <property type="entry name" value="Actin-related protein 8"/>
    <property type="match status" value="1"/>
</dbReference>
<dbReference type="SUPFAM" id="SSF53067">
    <property type="entry name" value="Actin-like ATPase domain"/>
    <property type="match status" value="2"/>
</dbReference>
<name>A0A6A6P2A9_9PEZI</name>
<evidence type="ECO:0000313" key="4">
    <source>
        <dbReference type="Proteomes" id="UP000799766"/>
    </source>
</evidence>
<feature type="region of interest" description="Disordered" evidence="2">
    <location>
        <begin position="533"/>
        <end position="622"/>
    </location>
</feature>
<organism evidence="3 4">
    <name type="scientific">Lineolata rhizophorae</name>
    <dbReference type="NCBI Taxonomy" id="578093"/>
    <lineage>
        <taxon>Eukaryota</taxon>
        <taxon>Fungi</taxon>
        <taxon>Dikarya</taxon>
        <taxon>Ascomycota</taxon>
        <taxon>Pezizomycotina</taxon>
        <taxon>Dothideomycetes</taxon>
        <taxon>Dothideomycetes incertae sedis</taxon>
        <taxon>Lineolatales</taxon>
        <taxon>Lineolataceae</taxon>
        <taxon>Lineolata</taxon>
    </lineage>
</organism>
<gene>
    <name evidence="3" type="ORF">BDY21DRAFT_285308</name>
</gene>
<proteinExistence type="inferred from homology"/>
<dbReference type="Gene3D" id="3.90.640.10">
    <property type="entry name" value="Actin, Chain A, domain 4"/>
    <property type="match status" value="2"/>
</dbReference>
<dbReference type="SMART" id="SM00268">
    <property type="entry name" value="ACTIN"/>
    <property type="match status" value="1"/>
</dbReference>
<dbReference type="PANTHER" id="PTHR11937">
    <property type="entry name" value="ACTIN"/>
    <property type="match status" value="1"/>
</dbReference>
<feature type="compositionally biased region" description="Polar residues" evidence="2">
    <location>
        <begin position="569"/>
        <end position="579"/>
    </location>
</feature>
<sequence>MVGKKSGKALQREEGLERTDNNMDLTTWPQVNMINQKNYYTEYLKRDDQFLAFRTQNEEATNRMVREARDRDRALAQSSRGVTMAGDGTAGAGGDAMDVDEDLVAEDNTAAVATQEARGSKIIVMHPGSQNLRVGLASDALPKTVPMVIARRDKENESEAGDGEPSPKRVKIDDELPEEPEKWFGEEFSKKFASMATELKQRMRNNKRRLLPNSKELVINYNRRGAVETISEHNDPLRIDWTELPPNPAKAPDYFTGQAALRIPEQSKPRYKLFWPIRNGWFNEHDYTNKNLLFEDFSTIVEEALKSELGLSRRKDWSQYSCVFVIPDLYEKNYVISILDIMLRNFGFGKVCFMQESLAATFGAGYSISCIVDIGAQKTSICCVEEGLCSENSRINLKYGGWDVTETFIKMMLHDWFPYEDINLKRRYDYLLAEELKQKYVTMNESDINVQTYDFHLRAAGQDTRKFVFKTYDETMLAPMGFFRPDIFDNSWKLERRRNLIDRSYDLYDGSPNDPTSIAQNFALEFYGGIPTATNGSADGPSSSTPAPSSLAPPSRQQPASFLSRFNDLESTPRTSVANSPAPDGGPGTSTPQPGRASPAVGGAGGLGDGSGGPAAGPTAAMPVYDPTAEKIGAAEARDRVLPSMPLDRAILASVAQGARGDERKMRDFYGGIMVVGGGSKIPGLNNFLEQRLRELQPGLAKEILVGVPPRDLDPQVLVWKGASVFGKMSSSGNDSWIGQKEYDVLGSRLLMHKCMFNW</sequence>
<dbReference type="InterPro" id="IPR043129">
    <property type="entry name" value="ATPase_NBD"/>
</dbReference>
<evidence type="ECO:0000256" key="1">
    <source>
        <dbReference type="RuleBase" id="RU000487"/>
    </source>
</evidence>
<comment type="similarity">
    <text evidence="1">Belongs to the actin family.</text>
</comment>
<protein>
    <submittedName>
        <fullName evidence="3">Uncharacterized protein</fullName>
    </submittedName>
</protein>
<feature type="compositionally biased region" description="Low complexity" evidence="2">
    <location>
        <begin position="537"/>
        <end position="561"/>
    </location>
</feature>
<dbReference type="Pfam" id="PF00022">
    <property type="entry name" value="Actin"/>
    <property type="match status" value="2"/>
</dbReference>
<dbReference type="OrthoDB" id="5572108at2759"/>
<dbReference type="CDD" id="cd10206">
    <property type="entry name" value="ASKHA_NBD_Arp8-like"/>
    <property type="match status" value="1"/>
</dbReference>
<accession>A0A6A6P2A9</accession>
<feature type="compositionally biased region" description="Gly residues" evidence="2">
    <location>
        <begin position="602"/>
        <end position="615"/>
    </location>
</feature>
<keyword evidence="4" id="KW-1185">Reference proteome</keyword>
<dbReference type="Proteomes" id="UP000799766">
    <property type="component" value="Unassembled WGS sequence"/>
</dbReference>
<evidence type="ECO:0000256" key="2">
    <source>
        <dbReference type="SAM" id="MobiDB-lite"/>
    </source>
</evidence>
<dbReference type="EMBL" id="MU001679">
    <property type="protein sequence ID" value="KAF2457938.1"/>
    <property type="molecule type" value="Genomic_DNA"/>
</dbReference>
<evidence type="ECO:0000313" key="3">
    <source>
        <dbReference type="EMBL" id="KAF2457938.1"/>
    </source>
</evidence>
<reference evidence="3" key="1">
    <citation type="journal article" date="2020" name="Stud. Mycol.">
        <title>101 Dothideomycetes genomes: a test case for predicting lifestyles and emergence of pathogens.</title>
        <authorList>
            <person name="Haridas S."/>
            <person name="Albert R."/>
            <person name="Binder M."/>
            <person name="Bloem J."/>
            <person name="Labutti K."/>
            <person name="Salamov A."/>
            <person name="Andreopoulos B."/>
            <person name="Baker S."/>
            <person name="Barry K."/>
            <person name="Bills G."/>
            <person name="Bluhm B."/>
            <person name="Cannon C."/>
            <person name="Castanera R."/>
            <person name="Culley D."/>
            <person name="Daum C."/>
            <person name="Ezra D."/>
            <person name="Gonzalez J."/>
            <person name="Henrissat B."/>
            <person name="Kuo A."/>
            <person name="Liang C."/>
            <person name="Lipzen A."/>
            <person name="Lutzoni F."/>
            <person name="Magnuson J."/>
            <person name="Mondo S."/>
            <person name="Nolan M."/>
            <person name="Ohm R."/>
            <person name="Pangilinan J."/>
            <person name="Park H.-J."/>
            <person name="Ramirez L."/>
            <person name="Alfaro M."/>
            <person name="Sun H."/>
            <person name="Tritt A."/>
            <person name="Yoshinaga Y."/>
            <person name="Zwiers L.-H."/>
            <person name="Turgeon B."/>
            <person name="Goodwin S."/>
            <person name="Spatafora J."/>
            <person name="Crous P."/>
            <person name="Grigoriev I."/>
        </authorList>
    </citation>
    <scope>NUCLEOTIDE SEQUENCE</scope>
    <source>
        <strain evidence="3">ATCC 16933</strain>
    </source>
</reference>
<dbReference type="AlphaFoldDB" id="A0A6A6P2A9"/>
<dbReference type="InterPro" id="IPR004000">
    <property type="entry name" value="Actin"/>
</dbReference>